<dbReference type="AlphaFoldDB" id="A0A3B5B2Q8"/>
<evidence type="ECO:0000256" key="2">
    <source>
        <dbReference type="SAM" id="MobiDB-lite"/>
    </source>
</evidence>
<dbReference type="PANTHER" id="PTHR31935">
    <property type="entry name" value="COILED-COIL DOMAIN-CONTAINING PROTEIN 13"/>
    <property type="match status" value="1"/>
</dbReference>
<dbReference type="GO" id="GO:1905515">
    <property type="term" value="P:non-motile cilium assembly"/>
    <property type="evidence" value="ECO:0007669"/>
    <property type="project" value="TreeGrafter"/>
</dbReference>
<dbReference type="GO" id="GO:0031122">
    <property type="term" value="P:cytoplasmic microtubule organization"/>
    <property type="evidence" value="ECO:0007669"/>
    <property type="project" value="TreeGrafter"/>
</dbReference>
<name>A0A3B5B2Q8_9TELE</name>
<sequence>LRLQFQTLQKQQERRQLDRKKERLLQSENQALLDQLRELKDENGRLFKLLSEKDFEIKHLKKKIQEDRLALATSGLAGAVAATKIIELSKKNRELSAKIEQEKIKTKQNSNRIKELEKEEGPLVKSLQEKLSAAQLKVTEYRNQLQSAKQELKVAQKQVLISELGEEVNLQQMLSCPGNFRGRSQQILALQTRVRDLEQQLNQSTLQRQSSVLSLEEELLGWGVPQKTPPQDRNLIYLRSIKKEKREAFERISADYEALLKEHEDVKKKLEASKARSKSLAFEMKTLKGQIATLVEKGKHDDELMEALLKQQAQMQKVLTQLSQQQNVQSKKTQRQQLNNEEQNTVALRLQKLVAEKDVQIKELQQLSVKEKEPNQLHSEAEQQHQEERPSAMTVEQESQRTRLHS</sequence>
<dbReference type="InterPro" id="IPR038929">
    <property type="entry name" value="CCDC13"/>
</dbReference>
<dbReference type="GeneTree" id="ENSGT00390000000596"/>
<accession>A0A3B5B2Q8</accession>
<reference evidence="3" key="1">
    <citation type="submission" date="2023-09" db="UniProtKB">
        <authorList>
            <consortium name="Ensembl"/>
        </authorList>
    </citation>
    <scope>IDENTIFICATION</scope>
</reference>
<feature type="coiled-coil region" evidence="1">
    <location>
        <begin position="3"/>
        <end position="49"/>
    </location>
</feature>
<organism evidence="3">
    <name type="scientific">Stegastes partitus</name>
    <name type="common">bicolor damselfish</name>
    <dbReference type="NCBI Taxonomy" id="144197"/>
    <lineage>
        <taxon>Eukaryota</taxon>
        <taxon>Metazoa</taxon>
        <taxon>Chordata</taxon>
        <taxon>Craniata</taxon>
        <taxon>Vertebrata</taxon>
        <taxon>Euteleostomi</taxon>
        <taxon>Actinopterygii</taxon>
        <taxon>Neopterygii</taxon>
        <taxon>Teleostei</taxon>
        <taxon>Neoteleostei</taxon>
        <taxon>Acanthomorphata</taxon>
        <taxon>Ovalentaria</taxon>
        <taxon>Pomacentridae</taxon>
        <taxon>Stegastes</taxon>
    </lineage>
</organism>
<proteinExistence type="predicted"/>
<feature type="region of interest" description="Disordered" evidence="2">
    <location>
        <begin position="366"/>
        <end position="406"/>
    </location>
</feature>
<dbReference type="GO" id="GO:0034451">
    <property type="term" value="C:centriolar satellite"/>
    <property type="evidence" value="ECO:0007669"/>
    <property type="project" value="TreeGrafter"/>
</dbReference>
<feature type="coiled-coil region" evidence="1">
    <location>
        <begin position="85"/>
        <end position="158"/>
    </location>
</feature>
<dbReference type="Ensembl" id="ENSSPAT00000024745.1">
    <property type="protein sequence ID" value="ENSSPAP00000024344.1"/>
    <property type="gene ID" value="ENSSPAG00000018351.1"/>
</dbReference>
<keyword evidence="1" id="KW-0175">Coiled coil</keyword>
<evidence type="ECO:0000313" key="3">
    <source>
        <dbReference type="Ensembl" id="ENSSPAP00000024344.1"/>
    </source>
</evidence>
<feature type="coiled-coil region" evidence="1">
    <location>
        <begin position="242"/>
        <end position="280"/>
    </location>
</feature>
<dbReference type="PANTHER" id="PTHR31935:SF1">
    <property type="entry name" value="COILED-COIL DOMAIN-CONTAINING PROTEIN 13"/>
    <property type="match status" value="1"/>
</dbReference>
<protein>
    <submittedName>
        <fullName evidence="3">Coiled-coil domain containing 13</fullName>
    </submittedName>
</protein>
<feature type="compositionally biased region" description="Basic and acidic residues" evidence="2">
    <location>
        <begin position="369"/>
        <end position="390"/>
    </location>
</feature>
<evidence type="ECO:0000256" key="1">
    <source>
        <dbReference type="SAM" id="Coils"/>
    </source>
</evidence>